<comment type="similarity">
    <text evidence="1 2">Belongs to the UPF0102 family.</text>
</comment>
<dbReference type="PANTHER" id="PTHR34039">
    <property type="entry name" value="UPF0102 PROTEIN YRAN"/>
    <property type="match status" value="1"/>
</dbReference>
<dbReference type="Pfam" id="PF02021">
    <property type="entry name" value="UPF0102"/>
    <property type="match status" value="1"/>
</dbReference>
<dbReference type="InterPro" id="IPR011856">
    <property type="entry name" value="tRNA_endonuc-like_dom_sf"/>
</dbReference>
<dbReference type="AlphaFoldDB" id="A0A6L5XZU7"/>
<evidence type="ECO:0000313" key="4">
    <source>
        <dbReference type="Proteomes" id="UP000482209"/>
    </source>
</evidence>
<protein>
    <recommendedName>
        <fullName evidence="2">UPF0102 protein FYJ58_08905</fullName>
    </recommendedName>
</protein>
<dbReference type="HAMAP" id="MF_00048">
    <property type="entry name" value="UPF0102"/>
    <property type="match status" value="1"/>
</dbReference>
<gene>
    <name evidence="3" type="ORF">FYJ58_08905</name>
</gene>
<dbReference type="NCBIfam" id="NF009150">
    <property type="entry name" value="PRK12497.1-3"/>
    <property type="match status" value="1"/>
</dbReference>
<dbReference type="PANTHER" id="PTHR34039:SF1">
    <property type="entry name" value="UPF0102 PROTEIN YRAN"/>
    <property type="match status" value="1"/>
</dbReference>
<comment type="caution">
    <text evidence="3">The sequence shown here is derived from an EMBL/GenBank/DDBJ whole genome shotgun (WGS) entry which is preliminary data.</text>
</comment>
<keyword evidence="4" id="KW-1185">Reference proteome</keyword>
<accession>A0A6L5XZU7</accession>
<name>A0A6L5XZU7_9FIRM</name>
<reference evidence="3 4" key="1">
    <citation type="submission" date="2019-08" db="EMBL/GenBank/DDBJ databases">
        <title>In-depth cultivation of the pig gut microbiome towards novel bacterial diversity and tailored functional studies.</title>
        <authorList>
            <person name="Wylensek D."/>
            <person name="Hitch T.C.A."/>
            <person name="Clavel T."/>
        </authorList>
    </citation>
    <scope>NUCLEOTIDE SEQUENCE [LARGE SCALE GENOMIC DNA]</scope>
    <source>
        <strain evidence="3 4">WCA-693-APC-MOT-I</strain>
    </source>
</reference>
<proteinExistence type="inferred from homology"/>
<dbReference type="Proteomes" id="UP000482209">
    <property type="component" value="Unassembled WGS sequence"/>
</dbReference>
<dbReference type="RefSeq" id="WP_154519398.1">
    <property type="nucleotide sequence ID" value="NZ_VUMT01000012.1"/>
</dbReference>
<evidence type="ECO:0000313" key="3">
    <source>
        <dbReference type="EMBL" id="MSS63991.1"/>
    </source>
</evidence>
<dbReference type="NCBIfam" id="TIGR00252">
    <property type="entry name" value="YraN family protein"/>
    <property type="match status" value="1"/>
</dbReference>
<dbReference type="CDD" id="cd20736">
    <property type="entry name" value="PoNe_Nuclease"/>
    <property type="match status" value="1"/>
</dbReference>
<dbReference type="InterPro" id="IPR003509">
    <property type="entry name" value="UPF0102_YraN-like"/>
</dbReference>
<dbReference type="InterPro" id="IPR011335">
    <property type="entry name" value="Restrct_endonuc-II-like"/>
</dbReference>
<organism evidence="3 4">
    <name type="scientific">Velocimicrobium porci</name>
    <dbReference type="NCBI Taxonomy" id="2606634"/>
    <lineage>
        <taxon>Bacteria</taxon>
        <taxon>Bacillati</taxon>
        <taxon>Bacillota</taxon>
        <taxon>Clostridia</taxon>
        <taxon>Lachnospirales</taxon>
        <taxon>Lachnospiraceae</taxon>
        <taxon>Velocimicrobium</taxon>
    </lineage>
</organism>
<dbReference type="SUPFAM" id="SSF52980">
    <property type="entry name" value="Restriction endonuclease-like"/>
    <property type="match status" value="1"/>
</dbReference>
<dbReference type="Gene3D" id="3.40.1350.10">
    <property type="match status" value="1"/>
</dbReference>
<dbReference type="GO" id="GO:0003676">
    <property type="term" value="F:nucleic acid binding"/>
    <property type="evidence" value="ECO:0007669"/>
    <property type="project" value="InterPro"/>
</dbReference>
<dbReference type="EMBL" id="VUMT01000012">
    <property type="protein sequence ID" value="MSS63991.1"/>
    <property type="molecule type" value="Genomic_DNA"/>
</dbReference>
<sequence>MQELAKNTRLNKRKIGTKYEEIAVCYLISKGYKIIERNYRNLYGEIDILAKKDSTLLFFEVKFRSDGSYGDPLEAVNHWKQKRISKAALYYYAKNGYAKNLPCRFDVIAIYGDGTINHIENAFEFQW</sequence>
<evidence type="ECO:0000256" key="1">
    <source>
        <dbReference type="ARBA" id="ARBA00006738"/>
    </source>
</evidence>
<evidence type="ECO:0000256" key="2">
    <source>
        <dbReference type="HAMAP-Rule" id="MF_00048"/>
    </source>
</evidence>